<dbReference type="AlphaFoldDB" id="A0A1Y3ES26"/>
<dbReference type="Proteomes" id="UP000243006">
    <property type="component" value="Unassembled WGS sequence"/>
</dbReference>
<accession>A0A1Y3ES26</accession>
<protein>
    <submittedName>
        <fullName evidence="1">Uncharacterized protein</fullName>
    </submittedName>
</protein>
<proteinExistence type="predicted"/>
<evidence type="ECO:0000313" key="1">
    <source>
        <dbReference type="EMBL" id="OUC46557.1"/>
    </source>
</evidence>
<comment type="caution">
    <text evidence="1">The sequence shown here is derived from an EMBL/GenBank/DDBJ whole genome shotgun (WGS) entry which is preliminary data.</text>
</comment>
<name>A0A1Y3ES26_9BILA</name>
<organism evidence="1 2">
    <name type="scientific">Trichinella nativa</name>
    <dbReference type="NCBI Taxonomy" id="6335"/>
    <lineage>
        <taxon>Eukaryota</taxon>
        <taxon>Metazoa</taxon>
        <taxon>Ecdysozoa</taxon>
        <taxon>Nematoda</taxon>
        <taxon>Enoplea</taxon>
        <taxon>Dorylaimia</taxon>
        <taxon>Trichinellida</taxon>
        <taxon>Trichinellidae</taxon>
        <taxon>Trichinella</taxon>
    </lineage>
</organism>
<feature type="non-terminal residue" evidence="1">
    <location>
        <position position="61"/>
    </location>
</feature>
<gene>
    <name evidence="1" type="ORF">D917_01586</name>
</gene>
<dbReference type="EMBL" id="LVZM01006470">
    <property type="protein sequence ID" value="OUC46557.1"/>
    <property type="molecule type" value="Genomic_DNA"/>
</dbReference>
<sequence length="61" mass="6960">MLSVTGLQWIVMVRRQSTKLNLQSEKEESMLSRLKKLLNQAKVKIPPSVTYSLAKFNLNGI</sequence>
<reference evidence="1 2" key="1">
    <citation type="submission" date="2015-04" db="EMBL/GenBank/DDBJ databases">
        <title>Draft genome of the roundworm Trichinella nativa.</title>
        <authorList>
            <person name="Mitreva M."/>
        </authorList>
    </citation>
    <scope>NUCLEOTIDE SEQUENCE [LARGE SCALE GENOMIC DNA]</scope>
    <source>
        <strain evidence="1 2">ISS45</strain>
    </source>
</reference>
<evidence type="ECO:0000313" key="2">
    <source>
        <dbReference type="Proteomes" id="UP000243006"/>
    </source>
</evidence>